<organism evidence="1 2">
    <name type="scientific">Gimesia aquarii</name>
    <dbReference type="NCBI Taxonomy" id="2527964"/>
    <lineage>
        <taxon>Bacteria</taxon>
        <taxon>Pseudomonadati</taxon>
        <taxon>Planctomycetota</taxon>
        <taxon>Planctomycetia</taxon>
        <taxon>Planctomycetales</taxon>
        <taxon>Planctomycetaceae</taxon>
        <taxon>Gimesia</taxon>
    </lineage>
</organism>
<proteinExistence type="predicted"/>
<dbReference type="EMBL" id="CP037422">
    <property type="protein sequence ID" value="QDU11279.1"/>
    <property type="molecule type" value="Genomic_DNA"/>
</dbReference>
<reference evidence="1 2" key="1">
    <citation type="submission" date="2019-03" db="EMBL/GenBank/DDBJ databases">
        <title>Deep-cultivation of Planctomycetes and their phenomic and genomic characterization uncovers novel biology.</title>
        <authorList>
            <person name="Wiegand S."/>
            <person name="Jogler M."/>
            <person name="Boedeker C."/>
            <person name="Pinto D."/>
            <person name="Vollmers J."/>
            <person name="Rivas-Marin E."/>
            <person name="Kohn T."/>
            <person name="Peeters S.H."/>
            <person name="Heuer A."/>
            <person name="Rast P."/>
            <person name="Oberbeckmann S."/>
            <person name="Bunk B."/>
            <person name="Jeske O."/>
            <person name="Meyerdierks A."/>
            <person name="Storesund J.E."/>
            <person name="Kallscheuer N."/>
            <person name="Luecker S."/>
            <person name="Lage O.M."/>
            <person name="Pohl T."/>
            <person name="Merkel B.J."/>
            <person name="Hornburger P."/>
            <person name="Mueller R.-W."/>
            <person name="Bruemmer F."/>
            <person name="Labrenz M."/>
            <person name="Spormann A.M."/>
            <person name="Op den Camp H."/>
            <person name="Overmann J."/>
            <person name="Amann R."/>
            <person name="Jetten M.S.M."/>
            <person name="Mascher T."/>
            <person name="Medema M.H."/>
            <person name="Devos D.P."/>
            <person name="Kaster A.-K."/>
            <person name="Ovreas L."/>
            <person name="Rohde M."/>
            <person name="Galperin M.Y."/>
            <person name="Jogler C."/>
        </authorList>
    </citation>
    <scope>NUCLEOTIDE SEQUENCE [LARGE SCALE GENOMIC DNA]</scope>
    <source>
        <strain evidence="1 2">V202</strain>
    </source>
</reference>
<evidence type="ECO:0000313" key="2">
    <source>
        <dbReference type="Proteomes" id="UP000318384"/>
    </source>
</evidence>
<dbReference type="Proteomes" id="UP000318384">
    <property type="component" value="Chromosome"/>
</dbReference>
<keyword evidence="2" id="KW-1185">Reference proteome</keyword>
<dbReference type="RefSeq" id="WP_145179097.1">
    <property type="nucleotide sequence ID" value="NZ_CP037422.1"/>
</dbReference>
<accession>A0A517X1A4</accession>
<gene>
    <name evidence="1" type="ORF">V202x_46980</name>
</gene>
<dbReference type="AlphaFoldDB" id="A0A517X1A4"/>
<protein>
    <submittedName>
        <fullName evidence="1">Uncharacterized protein</fullName>
    </submittedName>
</protein>
<sequence>MTDDLEKRIASHLDAKKSDKSQHDDAFEAWSKVAVATLTDYVCPTFIKVSDPLGIKLVVESVESWDATQGPAQDGIFPMFVAEAKLNHRPANGDITCKVEITFSHKKLLLFRPKVDIIYEICSETLGKVYSFGYYPNDRDFKVRSFAVSDVKPKLEPCIERHLRRAGEKMIKQELL</sequence>
<evidence type="ECO:0000313" key="1">
    <source>
        <dbReference type="EMBL" id="QDU11279.1"/>
    </source>
</evidence>
<name>A0A517X1A4_9PLAN</name>